<evidence type="ECO:0000313" key="10">
    <source>
        <dbReference type="EMBL" id="PNT78267.1"/>
    </source>
</evidence>
<dbReference type="PROSITE" id="PS51257">
    <property type="entry name" value="PROKAR_LIPOPROTEIN"/>
    <property type="match status" value="1"/>
</dbReference>
<protein>
    <recommendedName>
        <fullName evidence="13">Auxin efflux carrier family protein</fullName>
    </recommendedName>
</protein>
<evidence type="ECO:0000313" key="11">
    <source>
        <dbReference type="EnsemblPlants" id="PNT78267"/>
    </source>
</evidence>
<dbReference type="OrthoDB" id="191139at2759"/>
<dbReference type="AlphaFoldDB" id="A0A2K2DVF8"/>
<feature type="transmembrane region" description="Helical" evidence="9">
    <location>
        <begin position="389"/>
        <end position="413"/>
    </location>
</feature>
<dbReference type="Gramene" id="PNT78267">
    <property type="protein sequence ID" value="PNT78267"/>
    <property type="gene ID" value="BRADI_1g76490v3"/>
</dbReference>
<reference evidence="10 11" key="1">
    <citation type="journal article" date="2010" name="Nature">
        <title>Genome sequencing and analysis of the model grass Brachypodium distachyon.</title>
        <authorList>
            <consortium name="International Brachypodium Initiative"/>
        </authorList>
    </citation>
    <scope>NUCLEOTIDE SEQUENCE [LARGE SCALE GENOMIC DNA]</scope>
    <source>
        <strain evidence="10">Bd21</strain>
        <strain evidence="11">cv. Bd21</strain>
    </source>
</reference>
<evidence type="ECO:0000256" key="4">
    <source>
        <dbReference type="ARBA" id="ARBA00022989"/>
    </source>
</evidence>
<evidence type="ECO:0000256" key="5">
    <source>
        <dbReference type="ARBA" id="ARBA00023136"/>
    </source>
</evidence>
<dbReference type="RefSeq" id="XP_024313056.1">
    <property type="nucleotide sequence ID" value="XM_024457288.1"/>
</dbReference>
<evidence type="ECO:0000256" key="2">
    <source>
        <dbReference type="ARBA" id="ARBA00022448"/>
    </source>
</evidence>
<dbReference type="EnsemblPlants" id="PNT78267">
    <property type="protein sequence ID" value="PNT78267"/>
    <property type="gene ID" value="BRADI_1g76490v3"/>
</dbReference>
<dbReference type="GO" id="GO:0022857">
    <property type="term" value="F:transmembrane transporter activity"/>
    <property type="evidence" value="ECO:0000318"/>
    <property type="project" value="GO_Central"/>
</dbReference>
<evidence type="ECO:0000256" key="1">
    <source>
        <dbReference type="ARBA" id="ARBA00004477"/>
    </source>
</evidence>
<proteinExistence type="inferred from homology"/>
<comment type="function">
    <text evidence="7">Involved in cellular auxin homeostasis by regulating auxin metabolism. Regulates intracellular auxin accumulation at the endoplasmic reticulum and thus auxin availability for nuclear auxin signaling.</text>
</comment>
<dbReference type="Proteomes" id="UP000008810">
    <property type="component" value="Chromosome 1"/>
</dbReference>
<evidence type="ECO:0000256" key="7">
    <source>
        <dbReference type="ARBA" id="ARBA00025100"/>
    </source>
</evidence>
<dbReference type="ExpressionAtlas" id="A0A2K2DVF8">
    <property type="expression patterns" value="baseline and differential"/>
</dbReference>
<dbReference type="GO" id="GO:0005789">
    <property type="term" value="C:endoplasmic reticulum membrane"/>
    <property type="evidence" value="ECO:0007669"/>
    <property type="project" value="UniProtKB-SubCell"/>
</dbReference>
<dbReference type="InterPro" id="IPR004776">
    <property type="entry name" value="Mem_transp_PIN-like"/>
</dbReference>
<evidence type="ECO:0000256" key="9">
    <source>
        <dbReference type="SAM" id="Phobius"/>
    </source>
</evidence>
<evidence type="ECO:0008006" key="13">
    <source>
        <dbReference type="Google" id="ProtNLM"/>
    </source>
</evidence>
<dbReference type="Pfam" id="PF03547">
    <property type="entry name" value="Mem_trans"/>
    <property type="match status" value="1"/>
</dbReference>
<keyword evidence="2" id="KW-0813">Transport</keyword>
<evidence type="ECO:0000256" key="8">
    <source>
        <dbReference type="ARBA" id="ARBA00025752"/>
    </source>
</evidence>
<accession>A0A2K2DVF8</accession>
<feature type="transmembrane region" description="Helical" evidence="9">
    <location>
        <begin position="106"/>
        <end position="127"/>
    </location>
</feature>
<evidence type="ECO:0000313" key="12">
    <source>
        <dbReference type="Proteomes" id="UP000008810"/>
    </source>
</evidence>
<keyword evidence="4 9" id="KW-1133">Transmembrane helix</keyword>
<dbReference type="EMBL" id="CM000880">
    <property type="protein sequence ID" value="PNT78267.1"/>
    <property type="molecule type" value="Genomic_DNA"/>
</dbReference>
<dbReference type="GeneID" id="100832109"/>
<feature type="transmembrane region" description="Helical" evidence="9">
    <location>
        <begin position="72"/>
        <end position="94"/>
    </location>
</feature>
<dbReference type="GO" id="GO:0009734">
    <property type="term" value="P:auxin-activated signaling pathway"/>
    <property type="evidence" value="ECO:0007669"/>
    <property type="project" value="UniProtKB-KW"/>
</dbReference>
<feature type="transmembrane region" description="Helical" evidence="9">
    <location>
        <begin position="46"/>
        <end position="66"/>
    </location>
</feature>
<dbReference type="GO" id="GO:0016020">
    <property type="term" value="C:membrane"/>
    <property type="evidence" value="ECO:0000318"/>
    <property type="project" value="GO_Central"/>
</dbReference>
<reference evidence="10" key="2">
    <citation type="submission" date="2017-06" db="EMBL/GenBank/DDBJ databases">
        <title>WGS assembly of Brachypodium distachyon.</title>
        <authorList>
            <consortium name="The International Brachypodium Initiative"/>
            <person name="Lucas S."/>
            <person name="Harmon-Smith M."/>
            <person name="Lail K."/>
            <person name="Tice H."/>
            <person name="Grimwood J."/>
            <person name="Bruce D."/>
            <person name="Barry K."/>
            <person name="Shu S."/>
            <person name="Lindquist E."/>
            <person name="Wang M."/>
            <person name="Pitluck S."/>
            <person name="Vogel J.P."/>
            <person name="Garvin D.F."/>
            <person name="Mockler T.C."/>
            <person name="Schmutz J."/>
            <person name="Rokhsar D."/>
            <person name="Bevan M.W."/>
        </authorList>
    </citation>
    <scope>NUCLEOTIDE SEQUENCE</scope>
    <source>
        <strain evidence="10">Bd21</strain>
    </source>
</reference>
<evidence type="ECO:0000256" key="3">
    <source>
        <dbReference type="ARBA" id="ARBA00022692"/>
    </source>
</evidence>
<gene>
    <name evidence="11" type="primary">LOC100832109</name>
    <name evidence="10" type="ORF">BRADI_1g76490v3</name>
</gene>
<keyword evidence="6" id="KW-0927">Auxin signaling pathway</keyword>
<dbReference type="STRING" id="15368.A0A2K2DVF8"/>
<comment type="similarity">
    <text evidence="8">Belongs to the auxin efflux carrier (TC 2.A.69.2) family.</text>
</comment>
<keyword evidence="12" id="KW-1185">Reference proteome</keyword>
<organism evidence="10">
    <name type="scientific">Brachypodium distachyon</name>
    <name type="common">Purple false brome</name>
    <name type="synonym">Trachynia distachya</name>
    <dbReference type="NCBI Taxonomy" id="15368"/>
    <lineage>
        <taxon>Eukaryota</taxon>
        <taxon>Viridiplantae</taxon>
        <taxon>Streptophyta</taxon>
        <taxon>Embryophyta</taxon>
        <taxon>Tracheophyta</taxon>
        <taxon>Spermatophyta</taxon>
        <taxon>Magnoliopsida</taxon>
        <taxon>Liliopsida</taxon>
        <taxon>Poales</taxon>
        <taxon>Poaceae</taxon>
        <taxon>BOP clade</taxon>
        <taxon>Pooideae</taxon>
        <taxon>Stipodae</taxon>
        <taxon>Brachypodieae</taxon>
        <taxon>Brachypodium</taxon>
    </lineage>
</organism>
<name>A0A2K2DVF8_BRADI</name>
<sequence length="414" mass="44899">MRFWSLLAVAWMPVLQVLLAGLLGACLASSRFNVLTSDARRHINKVVYVVFVPSLVFSSLAGTVTLKDIVSWWFMPVNMGIIFLIGAALGWLAVKVLRPGEHMQGLIVACSSAGNWGTIPLMIVPAICNEEDSPFGDASTCNSLGLSYVSLSMALGNFYIWTHSYSVMKRSAQLYKKSHNNHLPTNIRKEENSGEDANGHYRAFLPQPSGEFCEDVRSSIVSSGLPSNQLASSYMYYLRRAKDLLVEMLNELWSPPSVAALIGFAIGTIDKLKSLVTEEDGPLRVVLDSAKLLGGAAIPCTVLILGGNLTKGRGRTLMKPLVVVSIIAIRFAILPACGIGVVKAAGELGFLPRSPLYHYVLLLQSTVPPAMSIGTMAQLFDVGEEECSIVFLWTHLVAAMALTLWSTVFMSLVS</sequence>
<dbReference type="InterPro" id="IPR045033">
    <property type="entry name" value="PILS1/3/4/5/7"/>
</dbReference>
<feature type="transmembrane region" description="Helical" evidence="9">
    <location>
        <begin position="6"/>
        <end position="25"/>
    </location>
</feature>
<keyword evidence="5 9" id="KW-0472">Membrane</keyword>
<reference evidence="11" key="3">
    <citation type="submission" date="2018-08" db="UniProtKB">
        <authorList>
            <consortium name="EnsemblPlants"/>
        </authorList>
    </citation>
    <scope>IDENTIFICATION</scope>
    <source>
        <strain evidence="11">cv. Bd21</strain>
    </source>
</reference>
<dbReference type="GO" id="GO:0080162">
    <property type="term" value="P:endoplasmic reticulum to cytosol auxin transport"/>
    <property type="evidence" value="ECO:0007669"/>
    <property type="project" value="InterPro"/>
</dbReference>
<comment type="subcellular location">
    <subcellularLocation>
        <location evidence="1">Endoplasmic reticulum membrane</location>
        <topology evidence="1">Multi-pass membrane protein</topology>
    </subcellularLocation>
</comment>
<feature type="transmembrane region" description="Helical" evidence="9">
    <location>
        <begin position="321"/>
        <end position="344"/>
    </location>
</feature>
<evidence type="ECO:0000256" key="6">
    <source>
        <dbReference type="ARBA" id="ARBA00023294"/>
    </source>
</evidence>
<dbReference type="PANTHER" id="PTHR31651:SF34">
    <property type="entry name" value="AUXIN EFFLUX CARRIER COMPONENT"/>
    <property type="match status" value="1"/>
</dbReference>
<feature type="transmembrane region" description="Helical" evidence="9">
    <location>
        <begin position="147"/>
        <end position="168"/>
    </location>
</feature>
<keyword evidence="3 9" id="KW-0812">Transmembrane</keyword>
<dbReference type="PANTHER" id="PTHR31651">
    <property type="match status" value="1"/>
</dbReference>